<evidence type="ECO:0000256" key="1">
    <source>
        <dbReference type="SAM" id="MobiDB-lite"/>
    </source>
</evidence>
<accession>T5AKH6</accession>
<dbReference type="AlphaFoldDB" id="T5AKH6"/>
<proteinExistence type="predicted"/>
<dbReference type="Proteomes" id="UP000019374">
    <property type="component" value="Unassembled WGS sequence"/>
</dbReference>
<organism evidence="3 4">
    <name type="scientific">Ophiocordyceps sinensis (strain Co18 / CGMCC 3.14243)</name>
    <name type="common">Yarsagumba caterpillar fungus</name>
    <name type="synonym">Hirsutella sinensis</name>
    <dbReference type="NCBI Taxonomy" id="911162"/>
    <lineage>
        <taxon>Eukaryota</taxon>
        <taxon>Fungi</taxon>
        <taxon>Dikarya</taxon>
        <taxon>Ascomycota</taxon>
        <taxon>Pezizomycotina</taxon>
        <taxon>Sordariomycetes</taxon>
        <taxon>Hypocreomycetidae</taxon>
        <taxon>Hypocreales</taxon>
        <taxon>Ophiocordycipitaceae</taxon>
        <taxon>Ophiocordyceps</taxon>
    </lineage>
</organism>
<dbReference type="HOGENOM" id="CLU_1005096_0_0_1"/>
<protein>
    <submittedName>
        <fullName evidence="3">Uncharacterized protein</fullName>
    </submittedName>
</protein>
<feature type="signal peptide" evidence="2">
    <location>
        <begin position="1"/>
        <end position="16"/>
    </location>
</feature>
<feature type="chain" id="PRO_5004597008" evidence="2">
    <location>
        <begin position="17"/>
        <end position="277"/>
    </location>
</feature>
<sequence>MKSAIILASVAALVCALPQGPPPATPSYPIFLAGEGWEMTEECLGTFEFCADEKLRGKDFETAAECVASRERPYTFFEPREGCEIDQAEIGQEEECIGTLAFCEDEELALFDQGYSSTAECLAAKPKPNPKLASPAAASPAKPNKTPPAKPNKTSPISSPASPATPPKPKFIVDPGFKNDCVSKTDENCTGTIRFCNDENLRASQGFHAEAECLASRERPWTFFEPREGCNLFGAEAAGHEEECIGTEDFCNYHDWRSAQGFSTAAECLAAKPKKKL</sequence>
<feature type="compositionally biased region" description="Low complexity" evidence="1">
    <location>
        <begin position="151"/>
        <end position="162"/>
    </location>
</feature>
<dbReference type="eggNOG" id="ENOG502RKDA">
    <property type="taxonomic scope" value="Eukaryota"/>
</dbReference>
<evidence type="ECO:0000313" key="4">
    <source>
        <dbReference type="Proteomes" id="UP000019374"/>
    </source>
</evidence>
<feature type="region of interest" description="Disordered" evidence="1">
    <location>
        <begin position="127"/>
        <end position="171"/>
    </location>
</feature>
<evidence type="ECO:0000256" key="2">
    <source>
        <dbReference type="SAM" id="SignalP"/>
    </source>
</evidence>
<name>T5AKH6_OPHSC</name>
<evidence type="ECO:0000313" key="3">
    <source>
        <dbReference type="EMBL" id="EQL02252.1"/>
    </source>
</evidence>
<keyword evidence="2" id="KW-0732">Signal</keyword>
<reference evidence="3 4" key="1">
    <citation type="journal article" date="2013" name="Chin. Sci. Bull.">
        <title>Genome survey uncovers the secrets of sex and lifestyle in caterpillar fungus.</title>
        <authorList>
            <person name="Hu X."/>
            <person name="Zhang Y."/>
            <person name="Xiao G."/>
            <person name="Zheng P."/>
            <person name="Xia Y."/>
            <person name="Zhang X."/>
            <person name="St Leger R.J."/>
            <person name="Liu X."/>
            <person name="Wang C."/>
        </authorList>
    </citation>
    <scope>NUCLEOTIDE SEQUENCE [LARGE SCALE GENOMIC DNA]</scope>
    <source>
        <strain evidence="4">Co18 / CGMCC 3.14243</strain>
        <tissue evidence="3">Fruit-body</tissue>
    </source>
</reference>
<feature type="compositionally biased region" description="Low complexity" evidence="1">
    <location>
        <begin position="127"/>
        <end position="144"/>
    </location>
</feature>
<gene>
    <name evidence="3" type="ORF">OCS_02036</name>
</gene>
<dbReference type="EMBL" id="KE652332">
    <property type="protein sequence ID" value="EQL02252.1"/>
    <property type="molecule type" value="Genomic_DNA"/>
</dbReference>